<dbReference type="AlphaFoldDB" id="A0A158AHA4"/>
<gene>
    <name evidence="3" type="ORF">AWB75_02179</name>
</gene>
<accession>A0A158AHA4</accession>
<feature type="signal peptide" evidence="2">
    <location>
        <begin position="1"/>
        <end position="23"/>
    </location>
</feature>
<evidence type="ECO:0000256" key="1">
    <source>
        <dbReference type="SAM" id="MobiDB-lite"/>
    </source>
</evidence>
<protein>
    <submittedName>
        <fullName evidence="3">Uncharacterized protein</fullName>
    </submittedName>
</protein>
<proteinExistence type="predicted"/>
<evidence type="ECO:0000256" key="2">
    <source>
        <dbReference type="SAM" id="SignalP"/>
    </source>
</evidence>
<evidence type="ECO:0000313" key="4">
    <source>
        <dbReference type="Proteomes" id="UP000054870"/>
    </source>
</evidence>
<sequence>MKATHLAVFIAAHVTLFAVPAFADECSPSSIGEYGAAASVSASQDAQSMHAMTAKTVKHDSPDVGGADAYKTQSGKRDRRDDSIDGWFRGG</sequence>
<feature type="chain" id="PRO_5007620713" evidence="2">
    <location>
        <begin position="24"/>
        <end position="91"/>
    </location>
</feature>
<organism evidence="3 4">
    <name type="scientific">Caballeronia catudaia</name>
    <dbReference type="NCBI Taxonomy" id="1777136"/>
    <lineage>
        <taxon>Bacteria</taxon>
        <taxon>Pseudomonadati</taxon>
        <taxon>Pseudomonadota</taxon>
        <taxon>Betaproteobacteria</taxon>
        <taxon>Burkholderiales</taxon>
        <taxon>Burkholderiaceae</taxon>
        <taxon>Caballeronia</taxon>
    </lineage>
</organism>
<dbReference type="Proteomes" id="UP000054870">
    <property type="component" value="Unassembled WGS sequence"/>
</dbReference>
<evidence type="ECO:0000313" key="3">
    <source>
        <dbReference type="EMBL" id="SAK57095.1"/>
    </source>
</evidence>
<dbReference type="OrthoDB" id="9135697at2"/>
<dbReference type="RefSeq" id="WP_087086585.1">
    <property type="nucleotide sequence ID" value="NZ_FCOF02000008.1"/>
</dbReference>
<keyword evidence="4" id="KW-1185">Reference proteome</keyword>
<reference evidence="3" key="1">
    <citation type="submission" date="2016-01" db="EMBL/GenBank/DDBJ databases">
        <authorList>
            <person name="Peeters C."/>
        </authorList>
    </citation>
    <scope>NUCLEOTIDE SEQUENCE [LARGE SCALE GENOMIC DNA]</scope>
    <source>
        <strain evidence="3">LMG 29318</strain>
    </source>
</reference>
<comment type="caution">
    <text evidence="3">The sequence shown here is derived from an EMBL/GenBank/DDBJ whole genome shotgun (WGS) entry which is preliminary data.</text>
</comment>
<dbReference type="EMBL" id="FCOF02000008">
    <property type="protein sequence ID" value="SAK57095.1"/>
    <property type="molecule type" value="Genomic_DNA"/>
</dbReference>
<feature type="region of interest" description="Disordered" evidence="1">
    <location>
        <begin position="50"/>
        <end position="91"/>
    </location>
</feature>
<name>A0A158AHA4_9BURK</name>
<keyword evidence="2" id="KW-0732">Signal</keyword>